<comment type="caution">
    <text evidence="2">The sequence shown here is derived from an EMBL/GenBank/DDBJ whole genome shotgun (WGS) entry which is preliminary data.</text>
</comment>
<protein>
    <recommendedName>
        <fullName evidence="4">MFS transporter</fullName>
    </recommendedName>
</protein>
<dbReference type="EMBL" id="JBHLTM010000086">
    <property type="protein sequence ID" value="MFC0687528.1"/>
    <property type="molecule type" value="Genomic_DNA"/>
</dbReference>
<evidence type="ECO:0000313" key="3">
    <source>
        <dbReference type="Proteomes" id="UP001589858"/>
    </source>
</evidence>
<name>A0ABV6SE36_9SPHN</name>
<evidence type="ECO:0000256" key="1">
    <source>
        <dbReference type="SAM" id="Phobius"/>
    </source>
</evidence>
<evidence type="ECO:0000313" key="2">
    <source>
        <dbReference type="EMBL" id="MFC0687528.1"/>
    </source>
</evidence>
<gene>
    <name evidence="2" type="ORF">ACFFF8_23340</name>
</gene>
<proteinExistence type="predicted"/>
<dbReference type="Proteomes" id="UP001589858">
    <property type="component" value="Unassembled WGS sequence"/>
</dbReference>
<keyword evidence="1" id="KW-0812">Transmembrane</keyword>
<accession>A0ABV6SE36</accession>
<evidence type="ECO:0008006" key="4">
    <source>
        <dbReference type="Google" id="ProtNLM"/>
    </source>
</evidence>
<organism evidence="2 3">
    <name type="scientific">Novosphingobium clariflavum</name>
    <dbReference type="NCBI Taxonomy" id="2029884"/>
    <lineage>
        <taxon>Bacteria</taxon>
        <taxon>Pseudomonadati</taxon>
        <taxon>Pseudomonadota</taxon>
        <taxon>Alphaproteobacteria</taxon>
        <taxon>Sphingomonadales</taxon>
        <taxon>Sphingomonadaceae</taxon>
        <taxon>Novosphingobium</taxon>
    </lineage>
</organism>
<sequence>MPFHEAPAASRDAAGAPVRSKLDWAILISILAMGSLNLVAMSDQFATKAHAAAPVCMGSHLQ</sequence>
<reference evidence="2 3" key="1">
    <citation type="submission" date="2024-09" db="EMBL/GenBank/DDBJ databases">
        <authorList>
            <person name="Sun Q."/>
            <person name="Mori K."/>
        </authorList>
    </citation>
    <scope>NUCLEOTIDE SEQUENCE [LARGE SCALE GENOMIC DNA]</scope>
    <source>
        <strain evidence="2 3">CICC 11035S</strain>
    </source>
</reference>
<keyword evidence="1" id="KW-1133">Transmembrane helix</keyword>
<keyword evidence="3" id="KW-1185">Reference proteome</keyword>
<dbReference type="RefSeq" id="WP_267220875.1">
    <property type="nucleotide sequence ID" value="NZ_JAPCWC010000008.1"/>
</dbReference>
<keyword evidence="1" id="KW-0472">Membrane</keyword>
<feature type="transmembrane region" description="Helical" evidence="1">
    <location>
        <begin position="24"/>
        <end position="41"/>
    </location>
</feature>